<dbReference type="EMBL" id="CP059075">
    <property type="protein sequence ID" value="QRE03482.1"/>
    <property type="molecule type" value="Genomic_DNA"/>
</dbReference>
<dbReference type="RefSeq" id="WP_203095745.1">
    <property type="nucleotide sequence ID" value="NZ_CP059075.1"/>
</dbReference>
<evidence type="ECO:0000313" key="1">
    <source>
        <dbReference type="EMBL" id="QRE03482.1"/>
    </source>
</evidence>
<accession>A0A7U2RAH8</accession>
<sequence length="176" mass="20541">MDTNKSIQDDTQSCQMAVIASAIAVVKDLADKYEYKQDSNWFEYYDKDGCLCAFDEDQGTYCEDCSEERKEEILNDSKIEFPEGFDELIVSTESSKENEGFLNCDCCGEIIQCAIIWNEQELENWTKLDSENWKICKNEPYHYYQVYKILEGCWGATDEFSEECLIIAENVLKHWL</sequence>
<protein>
    <submittedName>
        <fullName evidence="1">Uncharacterized protein</fullName>
    </submittedName>
</protein>
<evidence type="ECO:0000313" key="2">
    <source>
        <dbReference type="Proteomes" id="UP000596329"/>
    </source>
</evidence>
<dbReference type="AlphaFoldDB" id="A0A7U2RAH8"/>
<organism evidence="1 2">
    <name type="scientific">Flavobacterium psychrophilum</name>
    <dbReference type="NCBI Taxonomy" id="96345"/>
    <lineage>
        <taxon>Bacteria</taxon>
        <taxon>Pseudomonadati</taxon>
        <taxon>Bacteroidota</taxon>
        <taxon>Flavobacteriia</taxon>
        <taxon>Flavobacteriales</taxon>
        <taxon>Flavobacteriaceae</taxon>
        <taxon>Flavobacterium</taxon>
    </lineage>
</organism>
<proteinExistence type="predicted"/>
<gene>
    <name evidence="1" type="ORF">H0H26_11415</name>
</gene>
<dbReference type="Proteomes" id="UP000596329">
    <property type="component" value="Chromosome"/>
</dbReference>
<reference evidence="1 2" key="1">
    <citation type="submission" date="2020-07" db="EMBL/GenBank/DDBJ databases">
        <title>Genomic characterization of Flavobacterium psychrophilum strains.</title>
        <authorList>
            <person name="Castillo D."/>
            <person name="Jorgensen J."/>
            <person name="Middelboe M."/>
        </authorList>
    </citation>
    <scope>NUCLEOTIDE SEQUENCE [LARGE SCALE GENOMIC DNA]</scope>
    <source>
        <strain evidence="1 2">FPS-R7</strain>
    </source>
</reference>
<name>A0A7U2RAH8_FLAPS</name>